<feature type="region of interest" description="Disordered" evidence="1">
    <location>
        <begin position="392"/>
        <end position="418"/>
    </location>
</feature>
<feature type="compositionally biased region" description="Basic and acidic residues" evidence="1">
    <location>
        <begin position="1015"/>
        <end position="1028"/>
    </location>
</feature>
<feature type="region of interest" description="Disordered" evidence="1">
    <location>
        <begin position="871"/>
        <end position="905"/>
    </location>
</feature>
<feature type="region of interest" description="Disordered" evidence="1">
    <location>
        <begin position="78"/>
        <end position="134"/>
    </location>
</feature>
<dbReference type="EnsemblMetazoa" id="GBRI005718-RA">
    <property type="protein sequence ID" value="GBRI005718-PA"/>
    <property type="gene ID" value="GBRI005718"/>
</dbReference>
<feature type="region of interest" description="Disordered" evidence="1">
    <location>
        <begin position="258"/>
        <end position="327"/>
    </location>
</feature>
<feature type="compositionally biased region" description="Basic and acidic residues" evidence="1">
    <location>
        <begin position="888"/>
        <end position="903"/>
    </location>
</feature>
<evidence type="ECO:0000313" key="2">
    <source>
        <dbReference type="EnsemblMetazoa" id="GBRI005718-PA"/>
    </source>
</evidence>
<reference evidence="3" key="1">
    <citation type="submission" date="2014-03" db="EMBL/GenBank/DDBJ databases">
        <authorList>
            <person name="Aksoy S."/>
            <person name="Warren W."/>
            <person name="Wilson R.K."/>
        </authorList>
    </citation>
    <scope>NUCLEOTIDE SEQUENCE [LARGE SCALE GENOMIC DNA]</scope>
    <source>
        <strain evidence="3">IAEA</strain>
    </source>
</reference>
<name>A0A1A9W478_9MUSC</name>
<dbReference type="STRING" id="37001.A0A1A9W478"/>
<accession>A0A1A9W478</accession>
<feature type="compositionally biased region" description="Basic residues" evidence="1">
    <location>
        <begin position="871"/>
        <end position="887"/>
    </location>
</feature>
<protein>
    <submittedName>
        <fullName evidence="2">Uncharacterized protein</fullName>
    </submittedName>
</protein>
<reference evidence="2" key="2">
    <citation type="submission" date="2020-05" db="UniProtKB">
        <authorList>
            <consortium name="EnsemblMetazoa"/>
        </authorList>
    </citation>
    <scope>IDENTIFICATION</scope>
    <source>
        <strain evidence="2">IAEA</strain>
    </source>
</reference>
<feature type="region of interest" description="Disordered" evidence="1">
    <location>
        <begin position="444"/>
        <end position="471"/>
    </location>
</feature>
<feature type="compositionally biased region" description="Basic and acidic residues" evidence="1">
    <location>
        <begin position="991"/>
        <end position="1002"/>
    </location>
</feature>
<feature type="compositionally biased region" description="Polar residues" evidence="1">
    <location>
        <begin position="1003"/>
        <end position="1012"/>
    </location>
</feature>
<feature type="region of interest" description="Disordered" evidence="1">
    <location>
        <begin position="178"/>
        <end position="203"/>
    </location>
</feature>
<feature type="compositionally biased region" description="Basic and acidic residues" evidence="1">
    <location>
        <begin position="265"/>
        <end position="275"/>
    </location>
</feature>
<dbReference type="InterPro" id="IPR011051">
    <property type="entry name" value="RmlC_Cupin_sf"/>
</dbReference>
<dbReference type="SUPFAM" id="SSF51182">
    <property type="entry name" value="RmlC-like cupins"/>
    <property type="match status" value="1"/>
</dbReference>
<feature type="compositionally biased region" description="Polar residues" evidence="1">
    <location>
        <begin position="78"/>
        <end position="117"/>
    </location>
</feature>
<dbReference type="VEuPathDB" id="VectorBase:GBRI005718"/>
<feature type="compositionally biased region" description="Polar residues" evidence="1">
    <location>
        <begin position="276"/>
        <end position="285"/>
    </location>
</feature>
<organism evidence="2 3">
    <name type="scientific">Glossina brevipalpis</name>
    <dbReference type="NCBI Taxonomy" id="37001"/>
    <lineage>
        <taxon>Eukaryota</taxon>
        <taxon>Metazoa</taxon>
        <taxon>Ecdysozoa</taxon>
        <taxon>Arthropoda</taxon>
        <taxon>Hexapoda</taxon>
        <taxon>Insecta</taxon>
        <taxon>Pterygota</taxon>
        <taxon>Neoptera</taxon>
        <taxon>Endopterygota</taxon>
        <taxon>Diptera</taxon>
        <taxon>Brachycera</taxon>
        <taxon>Muscomorpha</taxon>
        <taxon>Hippoboscoidea</taxon>
        <taxon>Glossinidae</taxon>
        <taxon>Glossina</taxon>
    </lineage>
</organism>
<dbReference type="Gene3D" id="2.60.120.10">
    <property type="entry name" value="Jelly Rolls"/>
    <property type="match status" value="1"/>
</dbReference>
<evidence type="ECO:0000256" key="1">
    <source>
        <dbReference type="SAM" id="MobiDB-lite"/>
    </source>
</evidence>
<sequence length="1284" mass="144849">MLSKARCDDNLHLTKFFDHDDSDGVQFAEYLKNHIGRLRRRNIVFPNLEEERFSSFDSLDILFEKPSIDNVHVFKEPLQQSRRASSNNAGPSKENVNNANEQQSPILINSSKDSVGSTHMHHPKGLSTRTSINGKNVKVSQADHLRRFSLNRLSKKISSRRTLLADFENTTSEINFNPPLFSTPRPSVSINDRENASSSSHLLQSSKIPDAVNKTWEITNIQNMEEELKAMMVNTSKPGELENNKENENIDGELVVKSSNNAKSGKSEDHKKNTFNEEQTCNQVRKNSELGFPKILPQQNGKDGKENAVKPPEVENMREPVPPDPVTSEIQQNTNIQAAANLLSESKVCEHRPLSTDTSGRNLQEPLNLDCKRKNILNRCGKSIEITIETEGPPMNASKRNRYKPFNKLPGTASDGKMCTKMLSDSSNDEVLDLRKRKSSGRYLRSRKISIGDRTAHGLSNHRHQEHDQKEHVSKAEEVENTNDDDAAILPAPDDFRDSLIDTQTRKDGLTNKTLVVDKSSVNVENSNVTRARCTKSKRASRNILGTSSNTSQKYLLRQRVNASQQAKLSICTEPDSNSKKVLPTNPYQDAKKSSDIACAGVSNSKIQQSKSYTQAAANIPPESNNCKRNNVLNGCEKSPEIAIETEEPPTRSSQRNLNQILNKSPRMSSDAKMYTKRWSGFNHVEISDLEETLADQVSFKDSNRTQTRCTRSTTALSQSDLLSTYLNISRKFSLKRENPSRKSVRSLFSKPDHNSPIKSYRDAKEFTELTTNPTSISSSLFKDNEIKNVSNRPIVTSVEMIAGPLLPPPKEFDTNTRISSSLAVAVVADNNDILNRTSTVAKVKDRGSTQDEKNLASVVNSDLTTDSKTIFKKPRGRPPKAKKTRLASKEKTFPGPNEEDKNTLMFKKPQNIPPKVKRLQKRKAIVSTNLEQNNDNDNNNASLNFIPRRSKRQRVLPEGYFVFAQMYHEVEEIALKRRIANRNRQKIKKLTKDPEHSKGSLDNRSSVTNKSQKTRVEKPIAKEHIDKSNKFKPVTKVSKLNQQTKLATVPENIHENGMNVSHINLPPFESFNMVFDQLRNNNSSINSKQSTSIMNIKPNQIAKQNMKSRNLRVRLQRLNWNGVDRYGEKDKRNICQVTIPSTPSTTNSGSCTSSASANNEFISWLKNASGIGEPTFEIFKDMRVSILTSLSFTKVHGVEYAFYDTRDENRIGYLRFQPRQIKPKKCARKFHLKFIVLEGDFVISSNGEEKLLNHGDMAFIPKGAHYHIKNNSDDKGILMIIKE</sequence>
<evidence type="ECO:0000313" key="3">
    <source>
        <dbReference type="Proteomes" id="UP000091820"/>
    </source>
</evidence>
<dbReference type="InterPro" id="IPR014710">
    <property type="entry name" value="RmlC-like_jellyroll"/>
</dbReference>
<feature type="region of interest" description="Disordered" evidence="1">
    <location>
        <begin position="987"/>
        <end position="1028"/>
    </location>
</feature>
<dbReference type="Proteomes" id="UP000091820">
    <property type="component" value="Unassembled WGS sequence"/>
</dbReference>
<proteinExistence type="predicted"/>
<feature type="compositionally biased region" description="Basic and acidic residues" evidence="1">
    <location>
        <begin position="302"/>
        <end position="318"/>
    </location>
</feature>
<keyword evidence="3" id="KW-1185">Reference proteome</keyword>